<evidence type="ECO:0000313" key="4">
    <source>
        <dbReference type="EMBL" id="KAJ7082381.1"/>
    </source>
</evidence>
<dbReference type="PANTHER" id="PTHR43540">
    <property type="entry name" value="PEROXYUREIDOACRYLATE/UREIDOACRYLATE AMIDOHYDROLASE-RELATED"/>
    <property type="match status" value="1"/>
</dbReference>
<dbReference type="Gene3D" id="3.40.50.850">
    <property type="entry name" value="Isochorismatase-like"/>
    <property type="match status" value="1"/>
</dbReference>
<organism evidence="4 5">
    <name type="scientific">Mycena belliarum</name>
    <dbReference type="NCBI Taxonomy" id="1033014"/>
    <lineage>
        <taxon>Eukaryota</taxon>
        <taxon>Fungi</taxon>
        <taxon>Dikarya</taxon>
        <taxon>Basidiomycota</taxon>
        <taxon>Agaricomycotina</taxon>
        <taxon>Agaricomycetes</taxon>
        <taxon>Agaricomycetidae</taxon>
        <taxon>Agaricales</taxon>
        <taxon>Marasmiineae</taxon>
        <taxon>Mycenaceae</taxon>
        <taxon>Mycena</taxon>
    </lineage>
</organism>
<protein>
    <submittedName>
        <fullName evidence="4">Isochorismatase</fullName>
    </submittedName>
</protein>
<dbReference type="InterPro" id="IPR000868">
    <property type="entry name" value="Isochorismatase-like_dom"/>
</dbReference>
<evidence type="ECO:0000256" key="1">
    <source>
        <dbReference type="ARBA" id="ARBA00006336"/>
    </source>
</evidence>
<dbReference type="PANTHER" id="PTHR43540:SF1">
    <property type="entry name" value="ISOCHORISMATASE HYDROLASE"/>
    <property type="match status" value="1"/>
</dbReference>
<evidence type="ECO:0000313" key="5">
    <source>
        <dbReference type="Proteomes" id="UP001222325"/>
    </source>
</evidence>
<dbReference type="SUPFAM" id="SSF52499">
    <property type="entry name" value="Isochorismatase-like hydrolases"/>
    <property type="match status" value="1"/>
</dbReference>
<keyword evidence="2" id="KW-0378">Hydrolase</keyword>
<reference evidence="4" key="1">
    <citation type="submission" date="2023-03" db="EMBL/GenBank/DDBJ databases">
        <title>Massive genome expansion in bonnet fungi (Mycena s.s.) driven by repeated elements and novel gene families across ecological guilds.</title>
        <authorList>
            <consortium name="Lawrence Berkeley National Laboratory"/>
            <person name="Harder C.B."/>
            <person name="Miyauchi S."/>
            <person name="Viragh M."/>
            <person name="Kuo A."/>
            <person name="Thoen E."/>
            <person name="Andreopoulos B."/>
            <person name="Lu D."/>
            <person name="Skrede I."/>
            <person name="Drula E."/>
            <person name="Henrissat B."/>
            <person name="Morin E."/>
            <person name="Kohler A."/>
            <person name="Barry K."/>
            <person name="LaButti K."/>
            <person name="Morin E."/>
            <person name="Salamov A."/>
            <person name="Lipzen A."/>
            <person name="Mereny Z."/>
            <person name="Hegedus B."/>
            <person name="Baldrian P."/>
            <person name="Stursova M."/>
            <person name="Weitz H."/>
            <person name="Taylor A."/>
            <person name="Grigoriev I.V."/>
            <person name="Nagy L.G."/>
            <person name="Martin F."/>
            <person name="Kauserud H."/>
        </authorList>
    </citation>
    <scope>NUCLEOTIDE SEQUENCE</scope>
    <source>
        <strain evidence="4">CBHHK173m</strain>
    </source>
</reference>
<proteinExistence type="inferred from homology"/>
<dbReference type="Pfam" id="PF00857">
    <property type="entry name" value="Isochorismatase"/>
    <property type="match status" value="1"/>
</dbReference>
<dbReference type="InterPro" id="IPR036380">
    <property type="entry name" value="Isochorismatase-like_sf"/>
</dbReference>
<dbReference type="AlphaFoldDB" id="A0AAD6XMY4"/>
<feature type="domain" description="Isochorismatase-like" evidence="3">
    <location>
        <begin position="9"/>
        <end position="189"/>
    </location>
</feature>
<evidence type="ECO:0000259" key="3">
    <source>
        <dbReference type="Pfam" id="PF00857"/>
    </source>
</evidence>
<comment type="similarity">
    <text evidence="1">Belongs to the isochorismatase family.</text>
</comment>
<evidence type="ECO:0000256" key="2">
    <source>
        <dbReference type="ARBA" id="ARBA00022801"/>
    </source>
</evidence>
<dbReference type="InterPro" id="IPR050272">
    <property type="entry name" value="Isochorismatase-like_hydrls"/>
</dbReference>
<comment type="caution">
    <text evidence="4">The sequence shown here is derived from an EMBL/GenBank/DDBJ whole genome shotgun (WGS) entry which is preliminary data.</text>
</comment>
<name>A0AAD6XMY4_9AGAR</name>
<accession>A0AAD6XMY4</accession>
<gene>
    <name evidence="4" type="ORF">B0H15DRAFT_852743</name>
</gene>
<dbReference type="EMBL" id="JARJCN010000045">
    <property type="protein sequence ID" value="KAJ7082381.1"/>
    <property type="molecule type" value="Genomic_DNA"/>
</dbReference>
<keyword evidence="5" id="KW-1185">Reference proteome</keyword>
<sequence>MSISFTLKTALVVIDVQHGFKLEPHCTMEVHPDLHSVVANIASTIAAFRAASLPVIHIQHASLQDHPLNPNLCPPGFCVMPEAAPVGDEVVFVKNAHSGFIGTGLEAHLRASQIDTLVILGLTTSHCVSTTTRMAHDLGWPVFLPRDGTAMFERAAAPGFNKQFDARTMHEVALAELHEEFATVVTTAEIIAGLKASIPHAVRID</sequence>
<dbReference type="Proteomes" id="UP001222325">
    <property type="component" value="Unassembled WGS sequence"/>
</dbReference>
<dbReference type="GO" id="GO:0016787">
    <property type="term" value="F:hydrolase activity"/>
    <property type="evidence" value="ECO:0007669"/>
    <property type="project" value="UniProtKB-KW"/>
</dbReference>